<organism evidence="2">
    <name type="scientific">Psilocybe cubensis</name>
    <name type="common">Psychedelic mushroom</name>
    <name type="synonym">Stropharia cubensis</name>
    <dbReference type="NCBI Taxonomy" id="181762"/>
    <lineage>
        <taxon>Eukaryota</taxon>
        <taxon>Fungi</taxon>
        <taxon>Dikarya</taxon>
        <taxon>Basidiomycota</taxon>
        <taxon>Agaricomycotina</taxon>
        <taxon>Agaricomycetes</taxon>
        <taxon>Agaricomycetidae</taxon>
        <taxon>Agaricales</taxon>
        <taxon>Agaricineae</taxon>
        <taxon>Strophariaceae</taxon>
        <taxon>Psilocybe</taxon>
    </lineage>
</organism>
<reference evidence="2" key="1">
    <citation type="submission" date="2021-02" db="EMBL/GenBank/DDBJ databases">
        <title>Psilocybe cubensis genome.</title>
        <authorList>
            <person name="Mckernan K.J."/>
            <person name="Crawford S."/>
            <person name="Trippe A."/>
            <person name="Kane L.T."/>
            <person name="Mclaughlin S."/>
        </authorList>
    </citation>
    <scope>NUCLEOTIDE SEQUENCE [LARGE SCALE GENOMIC DNA]</scope>
    <source>
        <strain evidence="2">MGC-MH-2018</strain>
    </source>
</reference>
<gene>
    <name evidence="2" type="ORF">JR316_007567</name>
</gene>
<feature type="compositionally biased region" description="Low complexity" evidence="1">
    <location>
        <begin position="521"/>
        <end position="531"/>
    </location>
</feature>
<dbReference type="EMBL" id="JAFIQS010000007">
    <property type="protein sequence ID" value="KAG5167224.1"/>
    <property type="molecule type" value="Genomic_DNA"/>
</dbReference>
<proteinExistence type="predicted"/>
<feature type="compositionally biased region" description="Basic and acidic residues" evidence="1">
    <location>
        <begin position="697"/>
        <end position="714"/>
    </location>
</feature>
<feature type="compositionally biased region" description="Polar residues" evidence="1">
    <location>
        <begin position="565"/>
        <end position="575"/>
    </location>
</feature>
<accession>A0A8H8CJN8</accession>
<evidence type="ECO:0000313" key="2">
    <source>
        <dbReference type="EMBL" id="KAG5167224.1"/>
    </source>
</evidence>
<feature type="region of interest" description="Disordered" evidence="1">
    <location>
        <begin position="686"/>
        <end position="714"/>
    </location>
</feature>
<name>A0A8H8CJN8_PSICU</name>
<sequence>MSQRPCPHPGCDYSVNIRLCRGTKVPEHKGLWYEACTAPPPTSHFVGWVRERGIGEVLPFPTPTTFQQALLQVPRTPHKVLPFNKLGNSPNTPSCSRSQISVSPSTAAGVAAVARAADAAEELEKARAAELLVSALENYNNLPNLDSGDVDVNDQPDNIDDDVLLTQTIAATGPVTPSKSQSTVSPELKSTDAIWPHEHTRRIVKAGKAIIACNGPICFNNVAKGLDSVRNCSTCTYLFCKKCCMQFQKDGAKPCAQASHSVSGTQSTDQSESEVFSGSKLTGISTASGVRLTNGSGNSYNGNLPLRQIHYERSQQAREKYQIGTNRLVQQKAIEETMKSSVTIFYWKNDGKHTTFRIPCSSYPVFTLAGCSAGILKILGLYDDESDKLIEAFDPVNNTWQIHMLETAQDVSKVPRLLYRALENVSDMAEGMEEETNLLVNWVQPRKRHIELATEPCTKKPRMTPSSSKTPIAGTSQIQETPTRLKLKQHPIAGTSQETPSRHIGHLRSPVKSESDHALSDSDSSDLPSPSEIRKTLVPQTKSKSQARKKVAVLPNRNHKRKYQSSDPGTDSNSDSEVEIAATAPSSRHAPWPFKYVCAMAEGFNKMETMEGMGDLPSRFTAAFKGIPFPSSKATFFAAQNLWLAADEELKDAYIHAKTTPEGLWKAFRKDVLAEYGGKLPSRRELISSRRTGSATETERVTKGKGKEKISRGKVIGKDDTPGLKIKKEPEVIVLDISD</sequence>
<feature type="compositionally biased region" description="Polar residues" evidence="1">
    <location>
        <begin position="464"/>
        <end position="482"/>
    </location>
</feature>
<dbReference type="AlphaFoldDB" id="A0A8H8CJN8"/>
<feature type="compositionally biased region" description="Basic residues" evidence="1">
    <location>
        <begin position="545"/>
        <end position="563"/>
    </location>
</feature>
<feature type="compositionally biased region" description="Basic and acidic residues" evidence="1">
    <location>
        <begin position="511"/>
        <end position="520"/>
    </location>
</feature>
<feature type="region of interest" description="Disordered" evidence="1">
    <location>
        <begin position="452"/>
        <end position="584"/>
    </location>
</feature>
<evidence type="ECO:0000256" key="1">
    <source>
        <dbReference type="SAM" id="MobiDB-lite"/>
    </source>
</evidence>
<protein>
    <submittedName>
        <fullName evidence="2">Uncharacterized protein</fullName>
    </submittedName>
</protein>
<comment type="caution">
    <text evidence="2">The sequence shown here is derived from an EMBL/GenBank/DDBJ whole genome shotgun (WGS) entry which is preliminary data.</text>
</comment>